<sequence length="157" mass="17524">MSNTTVTITPIDNFGESLDVELSLTLLDDPPTFTQDPSINLNTNLYSGWNSVSISHFVQASSTYHPSRTDFNALLTINITHTYPIFRYIEWSTRIQGSVTHSPDDGVSEPETLIDVEHDETVSQVGYPVNLRLNVCHLKRGGQSEYGNETVFEDISS</sequence>
<protein>
    <submittedName>
        <fullName evidence="1">Uncharacterized protein</fullName>
    </submittedName>
</protein>
<dbReference type="EMBL" id="SDIL01000070">
    <property type="protein sequence ID" value="RXK37362.1"/>
    <property type="molecule type" value="Genomic_DNA"/>
</dbReference>
<dbReference type="Proteomes" id="UP000289152">
    <property type="component" value="Unassembled WGS sequence"/>
</dbReference>
<accession>A0A4Q1BIB3</accession>
<reference evidence="1 2" key="1">
    <citation type="submission" date="2016-06" db="EMBL/GenBank/DDBJ databases">
        <title>Evolution of pathogenesis and genome organization in the Tremellales.</title>
        <authorList>
            <person name="Cuomo C."/>
            <person name="Litvintseva A."/>
            <person name="Heitman J."/>
            <person name="Chen Y."/>
            <person name="Sun S."/>
            <person name="Springer D."/>
            <person name="Dromer F."/>
            <person name="Young S."/>
            <person name="Zeng Q."/>
            <person name="Chapman S."/>
            <person name="Gujja S."/>
            <person name="Saif S."/>
            <person name="Birren B."/>
        </authorList>
    </citation>
    <scope>NUCLEOTIDE SEQUENCE [LARGE SCALE GENOMIC DNA]</scope>
    <source>
        <strain evidence="1 2">ATCC 28783</strain>
    </source>
</reference>
<evidence type="ECO:0000313" key="1">
    <source>
        <dbReference type="EMBL" id="RXK37362.1"/>
    </source>
</evidence>
<evidence type="ECO:0000313" key="2">
    <source>
        <dbReference type="Proteomes" id="UP000289152"/>
    </source>
</evidence>
<dbReference type="AlphaFoldDB" id="A0A4Q1BIB3"/>
<dbReference type="InParanoid" id="A0A4Q1BIB3"/>
<gene>
    <name evidence="1" type="ORF">M231_05349</name>
</gene>
<organism evidence="1 2">
    <name type="scientific">Tremella mesenterica</name>
    <name type="common">Jelly fungus</name>
    <dbReference type="NCBI Taxonomy" id="5217"/>
    <lineage>
        <taxon>Eukaryota</taxon>
        <taxon>Fungi</taxon>
        <taxon>Dikarya</taxon>
        <taxon>Basidiomycota</taxon>
        <taxon>Agaricomycotina</taxon>
        <taxon>Tremellomycetes</taxon>
        <taxon>Tremellales</taxon>
        <taxon>Tremellaceae</taxon>
        <taxon>Tremella</taxon>
    </lineage>
</organism>
<proteinExistence type="predicted"/>
<comment type="caution">
    <text evidence="1">The sequence shown here is derived from an EMBL/GenBank/DDBJ whole genome shotgun (WGS) entry which is preliminary data.</text>
</comment>
<name>A0A4Q1BIB3_TREME</name>
<keyword evidence="2" id="KW-1185">Reference proteome</keyword>